<organism evidence="13 14">
    <name type="scientific">Acetobacter suratthaniensis</name>
    <dbReference type="NCBI Taxonomy" id="1502841"/>
    <lineage>
        <taxon>Bacteria</taxon>
        <taxon>Pseudomonadati</taxon>
        <taxon>Pseudomonadota</taxon>
        <taxon>Alphaproteobacteria</taxon>
        <taxon>Acetobacterales</taxon>
        <taxon>Acetobacteraceae</taxon>
        <taxon>Acetobacter</taxon>
    </lineage>
</organism>
<evidence type="ECO:0000256" key="6">
    <source>
        <dbReference type="ARBA" id="ARBA00022692"/>
    </source>
</evidence>
<evidence type="ECO:0000313" key="13">
    <source>
        <dbReference type="EMBL" id="MBO1327499.1"/>
    </source>
</evidence>
<comment type="caution">
    <text evidence="12">Lacks conserved residue(s) required for the propagation of feature annotation.</text>
</comment>
<dbReference type="PANTHER" id="PTHR34182:SF1">
    <property type="entry name" value="PROTEIN-EXPORT MEMBRANE PROTEIN SECG"/>
    <property type="match status" value="1"/>
</dbReference>
<comment type="caution">
    <text evidence="13">The sequence shown here is derived from an EMBL/GenBank/DDBJ whole genome shotgun (WGS) entry which is preliminary data.</text>
</comment>
<proteinExistence type="inferred from homology"/>
<reference evidence="13 14" key="1">
    <citation type="submission" date="2021-03" db="EMBL/GenBank/DDBJ databases">
        <title>The complete genome sequence of Acetobacter suratthaniensis TBRC 1719.</title>
        <authorList>
            <person name="Charoenyingcharoen P."/>
            <person name="Yukphan P."/>
        </authorList>
    </citation>
    <scope>NUCLEOTIDE SEQUENCE [LARGE SCALE GENOMIC DNA]</scope>
    <source>
        <strain evidence="13 14">TBRC 1719</strain>
    </source>
</reference>
<gene>
    <name evidence="13" type="primary">secG</name>
    <name evidence="13" type="ORF">J2D75_03275</name>
</gene>
<evidence type="ECO:0000256" key="11">
    <source>
        <dbReference type="ARBA" id="ARBA00025182"/>
    </source>
</evidence>
<sequence>MTTALLILHFCVTVALIGVVLIQRSEGGGLGIGSSQGMGAFMSGRGTANLLTRTTAVLAGLFMLLSLTLALLYRGGVSGVGHDILAQPPQGAVSAPQPAPATPKP</sequence>
<accession>A0ABS3LIS9</accession>
<comment type="subcellular location">
    <subcellularLocation>
        <location evidence="1 12">Cell membrane</location>
        <topology evidence="1 12">Multi-pass membrane protein</topology>
    </subcellularLocation>
</comment>
<evidence type="ECO:0000256" key="9">
    <source>
        <dbReference type="ARBA" id="ARBA00023010"/>
    </source>
</evidence>
<keyword evidence="10 12" id="KW-0472">Membrane</keyword>
<evidence type="ECO:0000256" key="1">
    <source>
        <dbReference type="ARBA" id="ARBA00004651"/>
    </source>
</evidence>
<feature type="transmembrane region" description="Helical" evidence="12">
    <location>
        <begin position="51"/>
        <end position="73"/>
    </location>
</feature>
<dbReference type="NCBIfam" id="TIGR00810">
    <property type="entry name" value="secG"/>
    <property type="match status" value="1"/>
</dbReference>
<dbReference type="InterPro" id="IPR004692">
    <property type="entry name" value="SecG"/>
</dbReference>
<comment type="function">
    <text evidence="11 12">Involved in protein export. Participates in an early event of protein translocation.</text>
</comment>
<evidence type="ECO:0000256" key="7">
    <source>
        <dbReference type="ARBA" id="ARBA00022927"/>
    </source>
</evidence>
<keyword evidence="8 12" id="KW-1133">Transmembrane helix</keyword>
<keyword evidence="4 12" id="KW-0813">Transport</keyword>
<keyword evidence="5 12" id="KW-1003">Cell membrane</keyword>
<evidence type="ECO:0000256" key="3">
    <source>
        <dbReference type="ARBA" id="ARBA00017876"/>
    </source>
</evidence>
<dbReference type="EMBL" id="JAFVMG010000001">
    <property type="protein sequence ID" value="MBO1327499.1"/>
    <property type="molecule type" value="Genomic_DNA"/>
</dbReference>
<comment type="similarity">
    <text evidence="2 12">Belongs to the SecG family.</text>
</comment>
<evidence type="ECO:0000256" key="4">
    <source>
        <dbReference type="ARBA" id="ARBA00022448"/>
    </source>
</evidence>
<dbReference type="Proteomes" id="UP000664399">
    <property type="component" value="Unassembled WGS sequence"/>
</dbReference>
<evidence type="ECO:0000256" key="2">
    <source>
        <dbReference type="ARBA" id="ARBA00008445"/>
    </source>
</evidence>
<keyword evidence="7 12" id="KW-0653">Protein transport</keyword>
<keyword evidence="6 12" id="KW-0812">Transmembrane</keyword>
<evidence type="ECO:0000256" key="12">
    <source>
        <dbReference type="RuleBase" id="RU365087"/>
    </source>
</evidence>
<keyword evidence="9 12" id="KW-0811">Translocation</keyword>
<dbReference type="PRINTS" id="PR01651">
    <property type="entry name" value="SECGEXPORT"/>
</dbReference>
<name>A0ABS3LIS9_9PROT</name>
<dbReference type="RefSeq" id="WP_207852618.1">
    <property type="nucleotide sequence ID" value="NZ_JAFVMG010000001.1"/>
</dbReference>
<evidence type="ECO:0000256" key="8">
    <source>
        <dbReference type="ARBA" id="ARBA00022989"/>
    </source>
</evidence>
<evidence type="ECO:0000256" key="10">
    <source>
        <dbReference type="ARBA" id="ARBA00023136"/>
    </source>
</evidence>
<dbReference type="Pfam" id="PF03840">
    <property type="entry name" value="SecG"/>
    <property type="match status" value="1"/>
</dbReference>
<protein>
    <recommendedName>
        <fullName evidence="3 12">Protein-export membrane protein SecG</fullName>
    </recommendedName>
</protein>
<keyword evidence="14" id="KW-1185">Reference proteome</keyword>
<dbReference type="PANTHER" id="PTHR34182">
    <property type="entry name" value="PROTEIN-EXPORT MEMBRANE PROTEIN SECG"/>
    <property type="match status" value="1"/>
</dbReference>
<evidence type="ECO:0000256" key="5">
    <source>
        <dbReference type="ARBA" id="ARBA00022475"/>
    </source>
</evidence>
<evidence type="ECO:0000313" key="14">
    <source>
        <dbReference type="Proteomes" id="UP000664399"/>
    </source>
</evidence>